<dbReference type="InterPro" id="IPR004659">
    <property type="entry name" value="RNase_E/G"/>
</dbReference>
<evidence type="ECO:0000256" key="4">
    <source>
        <dbReference type="ARBA" id="ARBA00022842"/>
    </source>
</evidence>
<dbReference type="CDD" id="cd04453">
    <property type="entry name" value="S1_RNase_E"/>
    <property type="match status" value="1"/>
</dbReference>
<evidence type="ECO:0000256" key="3">
    <source>
        <dbReference type="ARBA" id="ARBA00022801"/>
    </source>
</evidence>
<dbReference type="EMBL" id="JBHTBY010000006">
    <property type="protein sequence ID" value="MFC7321017.1"/>
    <property type="molecule type" value="Genomic_DNA"/>
</dbReference>
<keyword evidence="5" id="KW-0694">RNA-binding</keyword>
<organism evidence="7 8">
    <name type="scientific">Halobacillus campisalis</name>
    <dbReference type="NCBI Taxonomy" id="435909"/>
    <lineage>
        <taxon>Bacteria</taxon>
        <taxon>Bacillati</taxon>
        <taxon>Bacillota</taxon>
        <taxon>Bacilli</taxon>
        <taxon>Bacillales</taxon>
        <taxon>Bacillaceae</taxon>
        <taxon>Halobacillus</taxon>
    </lineage>
</organism>
<dbReference type="PROSITE" id="PS50126">
    <property type="entry name" value="S1"/>
    <property type="match status" value="1"/>
</dbReference>
<evidence type="ECO:0000256" key="2">
    <source>
        <dbReference type="ARBA" id="ARBA00022723"/>
    </source>
</evidence>
<dbReference type="SUPFAM" id="SSF50249">
    <property type="entry name" value="Nucleic acid-binding proteins"/>
    <property type="match status" value="1"/>
</dbReference>
<dbReference type="PANTHER" id="PTHR30001">
    <property type="entry name" value="RIBONUCLEASE"/>
    <property type="match status" value="1"/>
</dbReference>
<evidence type="ECO:0000256" key="5">
    <source>
        <dbReference type="ARBA" id="ARBA00022884"/>
    </source>
</evidence>
<keyword evidence="8" id="KW-1185">Reference proteome</keyword>
<dbReference type="Pfam" id="PF10150">
    <property type="entry name" value="RNase_E_G"/>
    <property type="match status" value="1"/>
</dbReference>
<name>A0ABW2K3Y1_9BACI</name>
<keyword evidence="2" id="KW-0479">Metal-binding</keyword>
<proteinExistence type="predicted"/>
<dbReference type="InterPro" id="IPR019307">
    <property type="entry name" value="RNA-bd_AU-1/RNase_E/G"/>
</dbReference>
<dbReference type="Proteomes" id="UP001596494">
    <property type="component" value="Unassembled WGS sequence"/>
</dbReference>
<accession>A0ABW2K3Y1</accession>
<keyword evidence="4" id="KW-0460">Magnesium</keyword>
<evidence type="ECO:0000313" key="8">
    <source>
        <dbReference type="Proteomes" id="UP001596494"/>
    </source>
</evidence>
<dbReference type="SMART" id="SM00316">
    <property type="entry name" value="S1"/>
    <property type="match status" value="1"/>
</dbReference>
<dbReference type="PANTHER" id="PTHR30001:SF0">
    <property type="entry name" value="RIBONUCLEASE G"/>
    <property type="match status" value="1"/>
</dbReference>
<feature type="domain" description="S1 motif" evidence="6">
    <location>
        <begin position="38"/>
        <end position="108"/>
    </location>
</feature>
<evidence type="ECO:0000256" key="1">
    <source>
        <dbReference type="ARBA" id="ARBA00001946"/>
    </source>
</evidence>
<dbReference type="InterPro" id="IPR003029">
    <property type="entry name" value="S1_domain"/>
</dbReference>
<evidence type="ECO:0000313" key="7">
    <source>
        <dbReference type="EMBL" id="MFC7321017.1"/>
    </source>
</evidence>
<gene>
    <name evidence="7" type="ORF">ACFQMN_09005</name>
</gene>
<dbReference type="RefSeq" id="WP_289214560.1">
    <property type="nucleotide sequence ID" value="NZ_JAPVRC010000001.1"/>
</dbReference>
<reference evidence="8" key="1">
    <citation type="journal article" date="2019" name="Int. J. Syst. Evol. Microbiol.">
        <title>The Global Catalogue of Microorganisms (GCM) 10K type strain sequencing project: providing services to taxonomists for standard genome sequencing and annotation.</title>
        <authorList>
            <consortium name="The Broad Institute Genomics Platform"/>
            <consortium name="The Broad Institute Genome Sequencing Center for Infectious Disease"/>
            <person name="Wu L."/>
            <person name="Ma J."/>
        </authorList>
    </citation>
    <scope>NUCLEOTIDE SEQUENCE [LARGE SCALE GENOMIC DNA]</scope>
    <source>
        <strain evidence="8">CCUG 73951</strain>
    </source>
</reference>
<dbReference type="Pfam" id="PF00575">
    <property type="entry name" value="S1"/>
    <property type="match status" value="1"/>
</dbReference>
<keyword evidence="3" id="KW-0378">Hydrolase</keyword>
<comment type="caution">
    <text evidence="7">The sequence shown here is derived from an EMBL/GenBank/DDBJ whole genome shotgun (WGS) entry which is preliminary data.</text>
</comment>
<dbReference type="InterPro" id="IPR012340">
    <property type="entry name" value="NA-bd_OB-fold"/>
</dbReference>
<dbReference type="Gene3D" id="2.40.50.140">
    <property type="entry name" value="Nucleic acid-binding proteins"/>
    <property type="match status" value="1"/>
</dbReference>
<protein>
    <submittedName>
        <fullName evidence="7">Ribonuclease E/G</fullName>
    </submittedName>
</protein>
<sequence length="471" mass="54157">MRTLALHTKTSELIALFIEQGDVIEYTAVRPDAFQLSGSIFKGTVKNIHKGMQAAFVDIGERQHAFLKKTEIPWCNGSIEQILTEGQSIYVQATKEPIGDKGAQVSADLTFPGLYLVYRPFGKRISISKKVAKDHAETLREVMTSMLTDAEGAIMRTSSKDTGANIMKDELSTLREVWKQIPEANKPGKVWEDLIIPDQFIRKYAHSVNEIVVDTSEMSVLLKAKYPSLEGKIRWEKSLENYTNHSVNEIQNKLSQREVTTFKGVQLIIDRTEAMMVIDVNSHQYKEKAMSRKEILTVNKLAAEEVLKQVRLRNLSGMILVDFISMNILSEEQQLLKYMKKIAQADPVKTLIHGMTKLGIVEMTRTRQWYPVCDQLLARPERRYDLHTQWYRLERFLFENRQQEAVLVAVHPELYDIKKQLHSEPISSKIPQELFVRQDHSIPGWQIELEGSLDMITAAIQRRVYHVDNLF</sequence>
<evidence type="ECO:0000259" key="6">
    <source>
        <dbReference type="PROSITE" id="PS50126"/>
    </source>
</evidence>
<comment type="cofactor">
    <cofactor evidence="1">
        <name>Mg(2+)</name>
        <dbReference type="ChEBI" id="CHEBI:18420"/>
    </cofactor>
</comment>